<dbReference type="Pfam" id="PF00686">
    <property type="entry name" value="CBM_20"/>
    <property type="match status" value="1"/>
</dbReference>
<evidence type="ECO:0000313" key="4">
    <source>
        <dbReference type="Proteomes" id="UP001186944"/>
    </source>
</evidence>
<dbReference type="Gene3D" id="2.60.40.10">
    <property type="entry name" value="Immunoglobulins"/>
    <property type="match status" value="1"/>
</dbReference>
<dbReference type="PROSITE" id="PS51166">
    <property type="entry name" value="CBM20"/>
    <property type="match status" value="1"/>
</dbReference>
<organism evidence="3 4">
    <name type="scientific">Pinctada imbricata</name>
    <name type="common">Atlantic pearl-oyster</name>
    <name type="synonym">Pinctada martensii</name>
    <dbReference type="NCBI Taxonomy" id="66713"/>
    <lineage>
        <taxon>Eukaryota</taxon>
        <taxon>Metazoa</taxon>
        <taxon>Spiralia</taxon>
        <taxon>Lophotrochozoa</taxon>
        <taxon>Mollusca</taxon>
        <taxon>Bivalvia</taxon>
        <taxon>Autobranchia</taxon>
        <taxon>Pteriomorphia</taxon>
        <taxon>Pterioida</taxon>
        <taxon>Pterioidea</taxon>
        <taxon>Pteriidae</taxon>
        <taxon>Pinctada</taxon>
    </lineage>
</organism>
<dbReference type="InterPro" id="IPR013784">
    <property type="entry name" value="Carb-bd-like_fold"/>
</dbReference>
<comment type="caution">
    <text evidence="3">The sequence shown here is derived from an EMBL/GenBank/DDBJ whole genome shotgun (WGS) entry which is preliminary data.</text>
</comment>
<reference evidence="3" key="1">
    <citation type="submission" date="2019-08" db="EMBL/GenBank/DDBJ databases">
        <title>The improved chromosome-level genome for the pearl oyster Pinctada fucata martensii using PacBio sequencing and Hi-C.</title>
        <authorList>
            <person name="Zheng Z."/>
        </authorList>
    </citation>
    <scope>NUCLEOTIDE SEQUENCE</scope>
    <source>
        <strain evidence="3">ZZ-2019</strain>
        <tissue evidence="3">Adductor muscle</tissue>
    </source>
</reference>
<dbReference type="SMART" id="SM01065">
    <property type="entry name" value="CBM_2"/>
    <property type="match status" value="1"/>
</dbReference>
<keyword evidence="4" id="KW-1185">Reference proteome</keyword>
<feature type="region of interest" description="Disordered" evidence="1">
    <location>
        <begin position="148"/>
        <end position="168"/>
    </location>
</feature>
<dbReference type="GO" id="GO:2001070">
    <property type="term" value="F:starch binding"/>
    <property type="evidence" value="ECO:0007669"/>
    <property type="project" value="InterPro"/>
</dbReference>
<dbReference type="InterPro" id="IPR002044">
    <property type="entry name" value="CBM20"/>
</dbReference>
<dbReference type="AlphaFoldDB" id="A0AA88XMS3"/>
<dbReference type="Proteomes" id="UP001186944">
    <property type="component" value="Unassembled WGS sequence"/>
</dbReference>
<protein>
    <recommendedName>
        <fullName evidence="2">CBM20 domain-containing protein</fullName>
    </recommendedName>
</protein>
<feature type="domain" description="CBM20" evidence="2">
    <location>
        <begin position="11"/>
        <end position="116"/>
    </location>
</feature>
<dbReference type="SUPFAM" id="SSF49452">
    <property type="entry name" value="Starch-binding domain-like"/>
    <property type="match status" value="1"/>
</dbReference>
<accession>A0AA88XMS3</accession>
<proteinExistence type="predicted"/>
<sequence>MSTSVDNPPSNDEDEFVWLQFETKYLVPDVLCCLAVCGSIRELGYWDVRHAVIADEKPKDSGNWIVSVFLPTSVNIEWKWVVLHRETRHVIRWEERYNRWYHTGYRSGRILASWNRDHAFRPAPSGNGMEWDKDDSNQLEELIHCLENQTNKAEESSPPLTAKSTWSP</sequence>
<feature type="compositionally biased region" description="Polar residues" evidence="1">
    <location>
        <begin position="158"/>
        <end position="168"/>
    </location>
</feature>
<evidence type="ECO:0000313" key="3">
    <source>
        <dbReference type="EMBL" id="KAK3083987.1"/>
    </source>
</evidence>
<dbReference type="EMBL" id="VSWD01000013">
    <property type="protein sequence ID" value="KAK3083987.1"/>
    <property type="molecule type" value="Genomic_DNA"/>
</dbReference>
<dbReference type="InterPro" id="IPR013783">
    <property type="entry name" value="Ig-like_fold"/>
</dbReference>
<evidence type="ECO:0000259" key="2">
    <source>
        <dbReference type="PROSITE" id="PS51166"/>
    </source>
</evidence>
<gene>
    <name evidence="3" type="ORF">FSP39_006346</name>
</gene>
<evidence type="ECO:0000256" key="1">
    <source>
        <dbReference type="SAM" id="MobiDB-lite"/>
    </source>
</evidence>
<name>A0AA88XMS3_PINIB</name>